<evidence type="ECO:0000313" key="2">
    <source>
        <dbReference type="Proteomes" id="UP000011761"/>
    </source>
</evidence>
<dbReference type="EMBL" id="KB445554">
    <property type="protein sequence ID" value="EMC97453.1"/>
    <property type="molecule type" value="Genomic_DNA"/>
</dbReference>
<accession>M2N0K5</accession>
<dbReference type="KEGG" id="bcom:BAUCODRAFT_121902"/>
<dbReference type="GeneID" id="19107649"/>
<dbReference type="AlphaFoldDB" id="M2N0K5"/>
<evidence type="ECO:0000313" key="1">
    <source>
        <dbReference type="EMBL" id="EMC97453.1"/>
    </source>
</evidence>
<name>M2N0K5_BAUPA</name>
<gene>
    <name evidence="1" type="ORF">BAUCODRAFT_121902</name>
</gene>
<proteinExistence type="predicted"/>
<keyword evidence="2" id="KW-1185">Reference proteome</keyword>
<organism evidence="1 2">
    <name type="scientific">Baudoinia panamericana (strain UAMH 10762)</name>
    <name type="common">Angels' share fungus</name>
    <name type="synonym">Baudoinia compniacensis (strain UAMH 10762)</name>
    <dbReference type="NCBI Taxonomy" id="717646"/>
    <lineage>
        <taxon>Eukaryota</taxon>
        <taxon>Fungi</taxon>
        <taxon>Dikarya</taxon>
        <taxon>Ascomycota</taxon>
        <taxon>Pezizomycotina</taxon>
        <taxon>Dothideomycetes</taxon>
        <taxon>Dothideomycetidae</taxon>
        <taxon>Mycosphaerellales</taxon>
        <taxon>Teratosphaeriaceae</taxon>
        <taxon>Baudoinia</taxon>
    </lineage>
</organism>
<protein>
    <submittedName>
        <fullName evidence="1">Uncharacterized protein</fullName>
    </submittedName>
</protein>
<dbReference type="HOGENOM" id="CLU_2263266_0_0_1"/>
<sequence>MSGDSSCSALMHYHRSTIRTSSLWSKPANVVRGETFIECLSAGRSCYGEIAYTPLHTASPHAEWPAKSLPSHMNCCFDTSLLSSASRCHILARAIPNKEVALQ</sequence>
<reference evidence="1 2" key="1">
    <citation type="journal article" date="2012" name="PLoS Pathog.">
        <title>Diverse lifestyles and strategies of plant pathogenesis encoded in the genomes of eighteen Dothideomycetes fungi.</title>
        <authorList>
            <person name="Ohm R.A."/>
            <person name="Feau N."/>
            <person name="Henrissat B."/>
            <person name="Schoch C.L."/>
            <person name="Horwitz B.A."/>
            <person name="Barry K.W."/>
            <person name="Condon B.J."/>
            <person name="Copeland A.C."/>
            <person name="Dhillon B."/>
            <person name="Glaser F."/>
            <person name="Hesse C.N."/>
            <person name="Kosti I."/>
            <person name="LaButti K."/>
            <person name="Lindquist E.A."/>
            <person name="Lucas S."/>
            <person name="Salamov A.A."/>
            <person name="Bradshaw R.E."/>
            <person name="Ciuffetti L."/>
            <person name="Hamelin R.C."/>
            <person name="Kema G.H.J."/>
            <person name="Lawrence C."/>
            <person name="Scott J.A."/>
            <person name="Spatafora J.W."/>
            <person name="Turgeon B.G."/>
            <person name="de Wit P.J.G.M."/>
            <person name="Zhong S."/>
            <person name="Goodwin S.B."/>
            <person name="Grigoriev I.V."/>
        </authorList>
    </citation>
    <scope>NUCLEOTIDE SEQUENCE [LARGE SCALE GENOMIC DNA]</scope>
    <source>
        <strain evidence="1 2">UAMH 10762</strain>
    </source>
</reference>
<dbReference type="Proteomes" id="UP000011761">
    <property type="component" value="Unassembled WGS sequence"/>
</dbReference>
<dbReference type="RefSeq" id="XP_007675828.1">
    <property type="nucleotide sequence ID" value="XM_007677638.1"/>
</dbReference>